<comment type="caution">
    <text evidence="3">The sequence shown here is derived from an EMBL/GenBank/DDBJ whole genome shotgun (WGS) entry which is preliminary data.</text>
</comment>
<keyword evidence="1" id="KW-0472">Membrane</keyword>
<dbReference type="PANTHER" id="PTHR12480">
    <property type="entry name" value="ARGININE DEMETHYLASE AND LYSYL-HYDROXYLASE JMJD"/>
    <property type="match status" value="1"/>
</dbReference>
<evidence type="ECO:0000313" key="3">
    <source>
        <dbReference type="EMBL" id="KAK2165052.1"/>
    </source>
</evidence>
<keyword evidence="4" id="KW-1185">Reference proteome</keyword>
<organism evidence="3 4">
    <name type="scientific">Paralvinella palmiformis</name>
    <dbReference type="NCBI Taxonomy" id="53620"/>
    <lineage>
        <taxon>Eukaryota</taxon>
        <taxon>Metazoa</taxon>
        <taxon>Spiralia</taxon>
        <taxon>Lophotrochozoa</taxon>
        <taxon>Annelida</taxon>
        <taxon>Polychaeta</taxon>
        <taxon>Sedentaria</taxon>
        <taxon>Canalipalpata</taxon>
        <taxon>Terebellida</taxon>
        <taxon>Terebelliformia</taxon>
        <taxon>Alvinellidae</taxon>
        <taxon>Paralvinella</taxon>
    </lineage>
</organism>
<dbReference type="SUPFAM" id="SSF51197">
    <property type="entry name" value="Clavaminate synthase-like"/>
    <property type="match status" value="1"/>
</dbReference>
<gene>
    <name evidence="3" type="ORF">LSH36_55g00018</name>
</gene>
<keyword evidence="1" id="KW-0812">Transmembrane</keyword>
<feature type="transmembrane region" description="Helical" evidence="1">
    <location>
        <begin position="60"/>
        <end position="81"/>
    </location>
</feature>
<evidence type="ECO:0000256" key="1">
    <source>
        <dbReference type="SAM" id="Phobius"/>
    </source>
</evidence>
<dbReference type="Proteomes" id="UP001208570">
    <property type="component" value="Unassembled WGS sequence"/>
</dbReference>
<dbReference type="GO" id="GO:0016706">
    <property type="term" value="F:2-oxoglutarate-dependent dioxygenase activity"/>
    <property type="evidence" value="ECO:0007669"/>
    <property type="project" value="TreeGrafter"/>
</dbReference>
<dbReference type="InterPro" id="IPR050910">
    <property type="entry name" value="JMJD6_ArgDemeth/LysHydrox"/>
</dbReference>
<dbReference type="Gene3D" id="2.60.120.650">
    <property type="entry name" value="Cupin"/>
    <property type="match status" value="1"/>
</dbReference>
<protein>
    <recommendedName>
        <fullName evidence="2">Cupin-like domain-containing protein</fullName>
    </recommendedName>
</protein>
<dbReference type="InterPro" id="IPR041667">
    <property type="entry name" value="Cupin_8"/>
</dbReference>
<accession>A0AAD9NCB0</accession>
<proteinExistence type="predicted"/>
<dbReference type="Pfam" id="PF13621">
    <property type="entry name" value="Cupin_8"/>
    <property type="match status" value="1"/>
</dbReference>
<dbReference type="PANTHER" id="PTHR12480:SF19">
    <property type="entry name" value="CUPIN-LIKE DOMAIN-CONTAINING PROTEIN"/>
    <property type="match status" value="1"/>
</dbReference>
<evidence type="ECO:0000259" key="2">
    <source>
        <dbReference type="Pfam" id="PF13621"/>
    </source>
</evidence>
<dbReference type="EMBL" id="JAODUP010000055">
    <property type="protein sequence ID" value="KAK2165052.1"/>
    <property type="molecule type" value="Genomic_DNA"/>
</dbReference>
<feature type="domain" description="Cupin-like" evidence="2">
    <location>
        <begin position="129"/>
        <end position="319"/>
    </location>
</feature>
<sequence>MEETKKRFFELISDSRNDDEAIFETFLTHLRVKEAKAEAERLPLGAKANRSWTTLTRRRAYVVLALVLSVATSMLIVPDVWSMTWSSVTESDCLVDTNVFVMELSRPIFDCAICRNVREVPAVTELTKEQFLERYAYTDIPVLVKNATANWTAMSTFSFQYFRDLYLEAAERQRNDIRVYNEMKTKQADGDEADLQLIDEAVIEDQEGAGLACQFFPYKTEFDNLLEAFNMSEDRAAYKDGEKPWYFGWSNCHDEIQTELRRHYERPYFLPSDSETSCIDWIFMGGRGRGAPMHLDSVTRPSWQAQISGRKTWDLDPPPECLSECHSMSVTVEQGDIFVINTNVWYHGTFVHPGAISICIGSEYD</sequence>
<dbReference type="AlphaFoldDB" id="A0AAD9NCB0"/>
<keyword evidence="1" id="KW-1133">Transmembrane helix</keyword>
<evidence type="ECO:0000313" key="4">
    <source>
        <dbReference type="Proteomes" id="UP001208570"/>
    </source>
</evidence>
<reference evidence="3" key="1">
    <citation type="journal article" date="2023" name="Mol. Biol. Evol.">
        <title>Third-Generation Sequencing Reveals the Adaptive Role of the Epigenome in Three Deep-Sea Polychaetes.</title>
        <authorList>
            <person name="Perez M."/>
            <person name="Aroh O."/>
            <person name="Sun Y."/>
            <person name="Lan Y."/>
            <person name="Juniper S.K."/>
            <person name="Young C.R."/>
            <person name="Angers B."/>
            <person name="Qian P.Y."/>
        </authorList>
    </citation>
    <scope>NUCLEOTIDE SEQUENCE</scope>
    <source>
        <strain evidence="3">P08H-3</strain>
    </source>
</reference>
<name>A0AAD9NCB0_9ANNE</name>